<organism evidence="3 4">
    <name type="scientific">Cercospora zeae-maydis SCOH1-5</name>
    <dbReference type="NCBI Taxonomy" id="717836"/>
    <lineage>
        <taxon>Eukaryota</taxon>
        <taxon>Fungi</taxon>
        <taxon>Dikarya</taxon>
        <taxon>Ascomycota</taxon>
        <taxon>Pezizomycotina</taxon>
        <taxon>Dothideomycetes</taxon>
        <taxon>Dothideomycetidae</taxon>
        <taxon>Mycosphaerellales</taxon>
        <taxon>Mycosphaerellaceae</taxon>
        <taxon>Cercospora</taxon>
    </lineage>
</organism>
<evidence type="ECO:0000313" key="3">
    <source>
        <dbReference type="EMBL" id="KAF2206288.1"/>
    </source>
</evidence>
<protein>
    <submittedName>
        <fullName evidence="3">Uncharacterized protein</fullName>
    </submittedName>
</protein>
<dbReference type="EMBL" id="ML992727">
    <property type="protein sequence ID" value="KAF2206288.1"/>
    <property type="molecule type" value="Genomic_DNA"/>
</dbReference>
<evidence type="ECO:0000256" key="1">
    <source>
        <dbReference type="ARBA" id="ARBA00023002"/>
    </source>
</evidence>
<evidence type="ECO:0000256" key="2">
    <source>
        <dbReference type="ARBA" id="ARBA00023604"/>
    </source>
</evidence>
<dbReference type="PANTHER" id="PTHR34598">
    <property type="entry name" value="BLL6449 PROTEIN"/>
    <property type="match status" value="1"/>
</dbReference>
<dbReference type="OrthoDB" id="412788at2759"/>
<dbReference type="PANTHER" id="PTHR34598:SF3">
    <property type="entry name" value="OXIDOREDUCTASE AN1597"/>
    <property type="match status" value="1"/>
</dbReference>
<keyword evidence="4" id="KW-1185">Reference proteome</keyword>
<sequence length="218" mass="25185">MSGDLQTETYYADRDDKFLKEQPYELKFLPPEVFPLSNMTWSRYDGIHVTDIRGHEDRYNARDTGFQLTPMKTKLAYEDFDEPLKVEHVYMKEVAECLQSTLNASRVLAFDYNIRKSQVQYPLSSGEAASFETPATIVHIGEDTEAETIHAVLIAPDSTQSWTARMHNHYCESEPDLAKFSRYQYVKYDGTTCCTWDYVDLDAKVFGGRFEDLSRNGH</sequence>
<proteinExistence type="inferred from homology"/>
<keyword evidence="1" id="KW-0560">Oxidoreductase</keyword>
<evidence type="ECO:0000313" key="4">
    <source>
        <dbReference type="Proteomes" id="UP000799539"/>
    </source>
</evidence>
<reference evidence="3" key="1">
    <citation type="journal article" date="2020" name="Stud. Mycol.">
        <title>101 Dothideomycetes genomes: a test case for predicting lifestyles and emergence of pathogens.</title>
        <authorList>
            <person name="Haridas S."/>
            <person name="Albert R."/>
            <person name="Binder M."/>
            <person name="Bloem J."/>
            <person name="Labutti K."/>
            <person name="Salamov A."/>
            <person name="Andreopoulos B."/>
            <person name="Baker S."/>
            <person name="Barry K."/>
            <person name="Bills G."/>
            <person name="Bluhm B."/>
            <person name="Cannon C."/>
            <person name="Castanera R."/>
            <person name="Culley D."/>
            <person name="Daum C."/>
            <person name="Ezra D."/>
            <person name="Gonzalez J."/>
            <person name="Henrissat B."/>
            <person name="Kuo A."/>
            <person name="Liang C."/>
            <person name="Lipzen A."/>
            <person name="Lutzoni F."/>
            <person name="Magnuson J."/>
            <person name="Mondo S."/>
            <person name="Nolan M."/>
            <person name="Ohm R."/>
            <person name="Pangilinan J."/>
            <person name="Park H.-J."/>
            <person name="Ramirez L."/>
            <person name="Alfaro M."/>
            <person name="Sun H."/>
            <person name="Tritt A."/>
            <person name="Yoshinaga Y."/>
            <person name="Zwiers L.-H."/>
            <person name="Turgeon B."/>
            <person name="Goodwin S."/>
            <person name="Spatafora J."/>
            <person name="Crous P."/>
            <person name="Grigoriev I."/>
        </authorList>
    </citation>
    <scope>NUCLEOTIDE SEQUENCE</scope>
    <source>
        <strain evidence="3">SCOH1-5</strain>
    </source>
</reference>
<dbReference type="InterPro" id="IPR044053">
    <property type="entry name" value="AsaB-like"/>
</dbReference>
<gene>
    <name evidence="3" type="ORF">CERZMDRAFT_103538</name>
</gene>
<dbReference type="GO" id="GO:0016491">
    <property type="term" value="F:oxidoreductase activity"/>
    <property type="evidence" value="ECO:0007669"/>
    <property type="project" value="UniProtKB-KW"/>
</dbReference>
<dbReference type="Proteomes" id="UP000799539">
    <property type="component" value="Unassembled WGS sequence"/>
</dbReference>
<comment type="similarity">
    <text evidence="2">Belongs to the asaB hydroxylase/desaturase family.</text>
</comment>
<name>A0A6A6EVG9_9PEZI</name>
<accession>A0A6A6EVG9</accession>
<dbReference type="AlphaFoldDB" id="A0A6A6EVG9"/>